<reference evidence="1 2" key="1">
    <citation type="journal article" date="2012" name="J. Bacteriol.">
        <title>Genome Sequence of the Filamentous Bacterium Fibrisoma limi BUZ 3T.</title>
        <authorList>
            <person name="Filippini M."/>
            <person name="Qi W."/>
            <person name="Jaenicke S."/>
            <person name="Goesmann A."/>
            <person name="Smits T.H."/>
            <person name="Bagheri H.C."/>
        </authorList>
    </citation>
    <scope>NUCLEOTIDE SEQUENCE [LARGE SCALE GENOMIC DNA]</scope>
    <source>
        <strain evidence="2">BUZ 3T</strain>
    </source>
</reference>
<comment type="caution">
    <text evidence="1">The sequence shown here is derived from an EMBL/GenBank/DDBJ whole genome shotgun (WGS) entry which is preliminary data.</text>
</comment>
<evidence type="ECO:0000313" key="1">
    <source>
        <dbReference type="EMBL" id="CCH56892.1"/>
    </source>
</evidence>
<name>I2GSL3_9BACT</name>
<evidence type="ECO:0000313" key="2">
    <source>
        <dbReference type="Proteomes" id="UP000009309"/>
    </source>
</evidence>
<dbReference type="STRING" id="1185876.BN8_06282"/>
<dbReference type="Proteomes" id="UP000009309">
    <property type="component" value="Unassembled WGS sequence"/>
</dbReference>
<gene>
    <name evidence="1" type="ORF">BN8_06282</name>
</gene>
<sequence length="77" mass="9000">MSVFKLLLVAQFELHKLEMKRALRLVYSLQKYDLILKADELINMPAEVTRVEEVTFLIGVRIRIKRPILFGRSAKKA</sequence>
<dbReference type="EMBL" id="CAIT01000010">
    <property type="protein sequence ID" value="CCH56892.1"/>
    <property type="molecule type" value="Genomic_DNA"/>
</dbReference>
<dbReference type="AlphaFoldDB" id="I2GSL3"/>
<accession>I2GSL3</accession>
<proteinExistence type="predicted"/>
<keyword evidence="2" id="KW-1185">Reference proteome</keyword>
<protein>
    <submittedName>
        <fullName evidence="1">Uncharacterized protein</fullName>
    </submittedName>
</protein>
<organism evidence="1 2">
    <name type="scientific">Fibrisoma limi BUZ 3</name>
    <dbReference type="NCBI Taxonomy" id="1185876"/>
    <lineage>
        <taxon>Bacteria</taxon>
        <taxon>Pseudomonadati</taxon>
        <taxon>Bacteroidota</taxon>
        <taxon>Cytophagia</taxon>
        <taxon>Cytophagales</taxon>
        <taxon>Spirosomataceae</taxon>
        <taxon>Fibrisoma</taxon>
    </lineage>
</organism>